<dbReference type="Proteomes" id="UP001642484">
    <property type="component" value="Unassembled WGS sequence"/>
</dbReference>
<protein>
    <recommendedName>
        <fullName evidence="4">DNA replication factor Cdt1 C-terminal domain-containing protein</fullName>
    </recommendedName>
</protein>
<reference evidence="2 3" key="1">
    <citation type="submission" date="2024-02" db="EMBL/GenBank/DDBJ databases">
        <authorList>
            <person name="Chen Y."/>
            <person name="Shah S."/>
            <person name="Dougan E. K."/>
            <person name="Thang M."/>
            <person name="Chan C."/>
        </authorList>
    </citation>
    <scope>NUCLEOTIDE SEQUENCE [LARGE SCALE GENOMIC DNA]</scope>
</reference>
<feature type="region of interest" description="Disordered" evidence="1">
    <location>
        <begin position="214"/>
        <end position="246"/>
    </location>
</feature>
<gene>
    <name evidence="2" type="ORF">CCMP2556_LOCUS784</name>
</gene>
<organism evidence="2 3">
    <name type="scientific">Durusdinium trenchii</name>
    <dbReference type="NCBI Taxonomy" id="1381693"/>
    <lineage>
        <taxon>Eukaryota</taxon>
        <taxon>Sar</taxon>
        <taxon>Alveolata</taxon>
        <taxon>Dinophyceae</taxon>
        <taxon>Suessiales</taxon>
        <taxon>Symbiodiniaceae</taxon>
        <taxon>Durusdinium</taxon>
    </lineage>
</organism>
<feature type="compositionally biased region" description="Pro residues" evidence="1">
    <location>
        <begin position="222"/>
        <end position="236"/>
    </location>
</feature>
<sequence length="435" mass="48142">MSKMAVTPRPKRRQRTQEMELTPSPPQRRSSRRQTLEEVCEKPVDMAATPTKRKRISQHPELTATPPKLPRARQGIDPQQVAEKAAKTLTEEVQDVKETKEMSQTKAMLLLLFDGIETVLQLRASRYRITSFENLQQSVEASTARDLTTERLQQVLALAGGMLEAVWIGTENPYLSVEQRDKEGKFLRPEGAEVSERRVKFQQALAAVTFVGADPSKSIPSKPLPPPPAPPAPPAPASLRSESEPVAPEVGRVAAAKLSELAQLPSLRRTGSYKQRMEAVKARIIAKKAIVEKEQKHHAEFQRLLDGISACEDVSTAREILVHLFAQPGEGKVAVVAEKKILGALCSCSYAEQCTRMVSLEAGRAALAQLKELGEGAWFSVIPAQHSSDVFWRRIQGGNDAAVRATLSTKMRELQEEKRQLVSSGWCPSLEKQRV</sequence>
<proteinExistence type="predicted"/>
<keyword evidence="3" id="KW-1185">Reference proteome</keyword>
<evidence type="ECO:0008006" key="4">
    <source>
        <dbReference type="Google" id="ProtNLM"/>
    </source>
</evidence>
<feature type="region of interest" description="Disordered" evidence="1">
    <location>
        <begin position="1"/>
        <end position="81"/>
    </location>
</feature>
<name>A0ABP0HBL5_9DINO</name>
<evidence type="ECO:0000256" key="1">
    <source>
        <dbReference type="SAM" id="MobiDB-lite"/>
    </source>
</evidence>
<dbReference type="SUPFAM" id="SSF46785">
    <property type="entry name" value="Winged helix' DNA-binding domain"/>
    <property type="match status" value="1"/>
</dbReference>
<comment type="caution">
    <text evidence="2">The sequence shown here is derived from an EMBL/GenBank/DDBJ whole genome shotgun (WGS) entry which is preliminary data.</text>
</comment>
<dbReference type="InterPro" id="IPR036390">
    <property type="entry name" value="WH_DNA-bd_sf"/>
</dbReference>
<evidence type="ECO:0000313" key="3">
    <source>
        <dbReference type="Proteomes" id="UP001642484"/>
    </source>
</evidence>
<dbReference type="EMBL" id="CAXAMN010000226">
    <property type="protein sequence ID" value="CAK8987183.1"/>
    <property type="molecule type" value="Genomic_DNA"/>
</dbReference>
<feature type="compositionally biased region" description="Basic and acidic residues" evidence="1">
    <location>
        <begin position="34"/>
        <end position="44"/>
    </location>
</feature>
<accession>A0ABP0HBL5</accession>
<evidence type="ECO:0000313" key="2">
    <source>
        <dbReference type="EMBL" id="CAK8987183.1"/>
    </source>
</evidence>